<protein>
    <submittedName>
        <fullName evidence="3">Uncharacterized protein</fullName>
    </submittedName>
</protein>
<organism evidence="3 4">
    <name type="scientific">Akanthomyces muscarius</name>
    <name type="common">Entomopathogenic fungus</name>
    <name type="synonym">Lecanicillium muscarium</name>
    <dbReference type="NCBI Taxonomy" id="2231603"/>
    <lineage>
        <taxon>Eukaryota</taxon>
        <taxon>Fungi</taxon>
        <taxon>Dikarya</taxon>
        <taxon>Ascomycota</taxon>
        <taxon>Pezizomycotina</taxon>
        <taxon>Sordariomycetes</taxon>
        <taxon>Hypocreomycetidae</taxon>
        <taxon>Hypocreales</taxon>
        <taxon>Cordycipitaceae</taxon>
        <taxon>Akanthomyces</taxon>
    </lineage>
</organism>
<sequence>MGYSYSYIFPNAQHSNYTSNPTSIRSGVATAAQSADKNPKRRMSRRITIETSTSGQQYVSIQRSRSGSRQTSQYLHPPHHHHHHDYGLVCEVENLKKALAAAQAETHRLGSVVIPQLECQIANLSAENETLRRQLQNTTGRHVRHPAEVEALRIRICHQDKEIKDLKCDKASLERRLEDLLRQISQHRCGGCGGGCSSRIEELVRDAAQWKDKFFDMQDRRNALSDLADAQERKIRAYEDILRRNGFICP</sequence>
<dbReference type="RefSeq" id="XP_056052010.1">
    <property type="nucleotide sequence ID" value="XM_056200129.1"/>
</dbReference>
<dbReference type="Gene3D" id="1.10.287.1490">
    <property type="match status" value="1"/>
</dbReference>
<gene>
    <name evidence="3" type="ORF">LMH87_011052</name>
</gene>
<keyword evidence="4" id="KW-1185">Reference proteome</keyword>
<evidence type="ECO:0000256" key="1">
    <source>
        <dbReference type="SAM" id="Coils"/>
    </source>
</evidence>
<comment type="caution">
    <text evidence="3">The sequence shown here is derived from an EMBL/GenBank/DDBJ whole genome shotgun (WGS) entry which is preliminary data.</text>
</comment>
<reference evidence="3" key="1">
    <citation type="journal article" date="2023" name="Access Microbiol">
        <title>De-novo genome assembly for Akanthomyces muscarius, a biocontrol agent of insect agricultural pests.</title>
        <authorList>
            <person name="Erdos Z."/>
            <person name="Studholme D.J."/>
            <person name="Raymond B."/>
            <person name="Sharma M."/>
        </authorList>
    </citation>
    <scope>NUCLEOTIDE SEQUENCE</scope>
    <source>
        <strain evidence="3">Ve6</strain>
    </source>
</reference>
<keyword evidence="1" id="KW-0175">Coiled coil</keyword>
<evidence type="ECO:0000256" key="2">
    <source>
        <dbReference type="SAM" id="MobiDB-lite"/>
    </source>
</evidence>
<dbReference type="GeneID" id="80898211"/>
<evidence type="ECO:0000313" key="4">
    <source>
        <dbReference type="Proteomes" id="UP001144673"/>
    </source>
</evidence>
<feature type="compositionally biased region" description="Polar residues" evidence="2">
    <location>
        <begin position="50"/>
        <end position="59"/>
    </location>
</feature>
<dbReference type="AlphaFoldDB" id="A0A9W8Q8Z3"/>
<accession>A0A9W8Q8Z3</accession>
<feature type="coiled-coil region" evidence="1">
    <location>
        <begin position="114"/>
        <end position="190"/>
    </location>
</feature>
<feature type="region of interest" description="Disordered" evidence="2">
    <location>
        <begin position="50"/>
        <end position="83"/>
    </location>
</feature>
<feature type="compositionally biased region" description="Low complexity" evidence="2">
    <location>
        <begin position="60"/>
        <end position="73"/>
    </location>
</feature>
<dbReference type="Proteomes" id="UP001144673">
    <property type="component" value="Chromosome 4"/>
</dbReference>
<name>A0A9W8Q8Z3_AKAMU</name>
<dbReference type="EMBL" id="JAJHUN010000009">
    <property type="protein sequence ID" value="KAJ4150296.1"/>
    <property type="molecule type" value="Genomic_DNA"/>
</dbReference>
<proteinExistence type="predicted"/>
<evidence type="ECO:0000313" key="3">
    <source>
        <dbReference type="EMBL" id="KAJ4150296.1"/>
    </source>
</evidence>
<dbReference type="KEGG" id="amus:LMH87_011052"/>